<dbReference type="AlphaFoldDB" id="A0A0F9FHD1"/>
<protein>
    <submittedName>
        <fullName evidence="1">Uncharacterized protein</fullName>
    </submittedName>
</protein>
<accession>A0A0F9FHD1</accession>
<gene>
    <name evidence="1" type="ORF">LCGC14_1951300</name>
</gene>
<feature type="non-terminal residue" evidence="1">
    <location>
        <position position="90"/>
    </location>
</feature>
<reference evidence="1" key="1">
    <citation type="journal article" date="2015" name="Nature">
        <title>Complex archaea that bridge the gap between prokaryotes and eukaryotes.</title>
        <authorList>
            <person name="Spang A."/>
            <person name="Saw J.H."/>
            <person name="Jorgensen S.L."/>
            <person name="Zaremba-Niedzwiedzka K."/>
            <person name="Martijn J."/>
            <person name="Lind A.E."/>
            <person name="van Eijk R."/>
            <person name="Schleper C."/>
            <person name="Guy L."/>
            <person name="Ettema T.J."/>
        </authorList>
    </citation>
    <scope>NUCLEOTIDE SEQUENCE</scope>
</reference>
<organism evidence="1">
    <name type="scientific">marine sediment metagenome</name>
    <dbReference type="NCBI Taxonomy" id="412755"/>
    <lineage>
        <taxon>unclassified sequences</taxon>
        <taxon>metagenomes</taxon>
        <taxon>ecological metagenomes</taxon>
    </lineage>
</organism>
<evidence type="ECO:0000313" key="1">
    <source>
        <dbReference type="EMBL" id="KKL85779.1"/>
    </source>
</evidence>
<sequence length="90" mass="9956">MAFIRSIEHIATKWATVTPMRSEDYAAGIADPRRSWSQATKAAESAYEEGVKMSIQLKSFGKGVIKAGDEKWQRKATVNGVQRWGPGVTE</sequence>
<comment type="caution">
    <text evidence="1">The sequence shown here is derived from an EMBL/GenBank/DDBJ whole genome shotgun (WGS) entry which is preliminary data.</text>
</comment>
<proteinExistence type="predicted"/>
<name>A0A0F9FHD1_9ZZZZ</name>
<dbReference type="EMBL" id="LAZR01021308">
    <property type="protein sequence ID" value="KKL85779.1"/>
    <property type="molecule type" value="Genomic_DNA"/>
</dbReference>